<keyword evidence="2 6" id="KW-0732">Signal</keyword>
<evidence type="ECO:0000256" key="2">
    <source>
        <dbReference type="ARBA" id="ARBA00022729"/>
    </source>
</evidence>
<evidence type="ECO:0000256" key="4">
    <source>
        <dbReference type="ARBA" id="ARBA00023139"/>
    </source>
</evidence>
<accession>A0A1S2M0L2</accession>
<gene>
    <name evidence="8" type="ORF">BKP45_10880</name>
    <name evidence="7" type="ORF">BKP45_16595</name>
</gene>
<dbReference type="Gene3D" id="3.40.190.10">
    <property type="entry name" value="Periplasmic binding protein-like II"/>
    <property type="match status" value="2"/>
</dbReference>
<feature type="chain" id="PRO_5038219858" evidence="6">
    <location>
        <begin position="22"/>
        <end position="415"/>
    </location>
</feature>
<feature type="signal peptide" evidence="6">
    <location>
        <begin position="1"/>
        <end position="21"/>
    </location>
</feature>
<dbReference type="AlphaFoldDB" id="A0A1S2M0L2"/>
<dbReference type="Pfam" id="PF01547">
    <property type="entry name" value="SBP_bac_1"/>
    <property type="match status" value="1"/>
</dbReference>
<dbReference type="EMBL" id="MLQS01000017">
    <property type="protein sequence ID" value="OIJ19573.1"/>
    <property type="molecule type" value="Genomic_DNA"/>
</dbReference>
<protein>
    <submittedName>
        <fullName evidence="7">ABC transporter substrate-binding protein</fullName>
    </submittedName>
</protein>
<evidence type="ECO:0000313" key="8">
    <source>
        <dbReference type="EMBL" id="OIJ19573.1"/>
    </source>
</evidence>
<name>A0A1S2M0L2_9BACI</name>
<keyword evidence="3" id="KW-0472">Membrane</keyword>
<evidence type="ECO:0000313" key="9">
    <source>
        <dbReference type="Proteomes" id="UP000180057"/>
    </source>
</evidence>
<dbReference type="RefSeq" id="WP_071389712.1">
    <property type="nucleotide sequence ID" value="NZ_MLQS01000017.1"/>
</dbReference>
<dbReference type="InterPro" id="IPR050490">
    <property type="entry name" value="Bact_solute-bd_prot1"/>
</dbReference>
<dbReference type="PANTHER" id="PTHR43649:SF33">
    <property type="entry name" value="POLYGALACTURONAN_RHAMNOGALACTURONAN-BINDING PROTEIN YTCQ"/>
    <property type="match status" value="1"/>
</dbReference>
<sequence length="415" mass="46306">MKKIFTTIMSFSIAAALLVGCGAGDTQQEGASGADGTVNLEFFQFKQEAVGTFDTLIKKFEEENPNIKITQNNVPESDTVLMSRLTQNDVPEIMSINGNVTYGELARAGVLYDFTENENVDRIIPSYFEMIGRITGSDRIHGLPHSANANTVLYNKTKFEELGLEIPTTWDELMEIAEEIEAAGETPFFSTYGESWTVLPPWNALASNLHGDDFFDKLAAGETTFSERYREVAEKMLTLLDYTDNDVFGSNYGLGNAAFANGESVMYMQGIWAIGQIKDANPDIEVGAFALPATNDPDANRLVSGVDILLTMSADAKHPEEAKKFIDFLLEEENMQYYIDQQKLFSAVEGVIQEDPTVVDLRPNFEEGRITSFADHYYFPGMGFDNLIQELLINKDVDSFLQTLDNEYDKVKARQ</sequence>
<evidence type="ECO:0000256" key="1">
    <source>
        <dbReference type="ARBA" id="ARBA00022475"/>
    </source>
</evidence>
<keyword evidence="9" id="KW-1185">Reference proteome</keyword>
<evidence type="ECO:0000256" key="3">
    <source>
        <dbReference type="ARBA" id="ARBA00023136"/>
    </source>
</evidence>
<dbReference type="PANTHER" id="PTHR43649">
    <property type="entry name" value="ARABINOSE-BINDING PROTEIN-RELATED"/>
    <property type="match status" value="1"/>
</dbReference>
<dbReference type="EMBL" id="MLQS01000030">
    <property type="protein sequence ID" value="OIJ18094.1"/>
    <property type="molecule type" value="Genomic_DNA"/>
</dbReference>
<dbReference type="STRING" id="472963.BKP45_10880"/>
<dbReference type="SUPFAM" id="SSF53850">
    <property type="entry name" value="Periplasmic binding protein-like II"/>
    <property type="match status" value="1"/>
</dbReference>
<evidence type="ECO:0000256" key="5">
    <source>
        <dbReference type="ARBA" id="ARBA00023288"/>
    </source>
</evidence>
<dbReference type="Proteomes" id="UP000180057">
    <property type="component" value="Unassembled WGS sequence"/>
</dbReference>
<reference evidence="7 9" key="1">
    <citation type="submission" date="2016-10" db="EMBL/GenBank/DDBJ databases">
        <title>Draft genome sequences of four alkaliphilic bacteria belonging to the Anaerobacillus genus.</title>
        <authorList>
            <person name="Bassil N.M."/>
            <person name="Lloyd J.R."/>
        </authorList>
    </citation>
    <scope>NUCLEOTIDE SEQUENCE [LARGE SCALE GENOMIC DNA]</scope>
    <source>
        <strain evidence="7 9">DSM 22531</strain>
    </source>
</reference>
<evidence type="ECO:0000313" key="7">
    <source>
        <dbReference type="EMBL" id="OIJ18094.1"/>
    </source>
</evidence>
<keyword evidence="1" id="KW-1003">Cell membrane</keyword>
<proteinExistence type="predicted"/>
<dbReference type="InterPro" id="IPR006059">
    <property type="entry name" value="SBP"/>
</dbReference>
<organism evidence="7 9">
    <name type="scientific">Anaerobacillus alkalidiazotrophicus</name>
    <dbReference type="NCBI Taxonomy" id="472963"/>
    <lineage>
        <taxon>Bacteria</taxon>
        <taxon>Bacillati</taxon>
        <taxon>Bacillota</taxon>
        <taxon>Bacilli</taxon>
        <taxon>Bacillales</taxon>
        <taxon>Bacillaceae</taxon>
        <taxon>Anaerobacillus</taxon>
    </lineage>
</organism>
<dbReference type="OrthoDB" id="9798191at2"/>
<keyword evidence="4" id="KW-0564">Palmitate</keyword>
<keyword evidence="5" id="KW-0449">Lipoprotein</keyword>
<dbReference type="PROSITE" id="PS51257">
    <property type="entry name" value="PROKAR_LIPOPROTEIN"/>
    <property type="match status" value="1"/>
</dbReference>
<evidence type="ECO:0000256" key="6">
    <source>
        <dbReference type="SAM" id="SignalP"/>
    </source>
</evidence>
<comment type="caution">
    <text evidence="7">The sequence shown here is derived from an EMBL/GenBank/DDBJ whole genome shotgun (WGS) entry which is preliminary data.</text>
</comment>